<gene>
    <name evidence="1" type="ORF">LOK49_LG08G01108</name>
</gene>
<proteinExistence type="predicted"/>
<protein>
    <submittedName>
        <fullName evidence="1">Uncharacterized protein</fullName>
    </submittedName>
</protein>
<dbReference type="Proteomes" id="UP001060215">
    <property type="component" value="Chromosome 9"/>
</dbReference>
<dbReference type="EMBL" id="CM045766">
    <property type="protein sequence ID" value="KAI8004527.1"/>
    <property type="molecule type" value="Genomic_DNA"/>
</dbReference>
<sequence>MCRFLKQLRKLSKSIVDTKNNVVKLKTEMNEIKQHDNVMTMRPPLVATDIVELNSLTSNVQKLLKFLDKDSKRIGIFGIEGVGKTTLLKKLHAEASQKHRFGIVILVSCQEKDNVRKIQEDLLR</sequence>
<comment type="caution">
    <text evidence="1">The sequence shown here is derived from an EMBL/GenBank/DDBJ whole genome shotgun (WGS) entry which is preliminary data.</text>
</comment>
<organism evidence="1 2">
    <name type="scientific">Camellia lanceoleosa</name>
    <dbReference type="NCBI Taxonomy" id="1840588"/>
    <lineage>
        <taxon>Eukaryota</taxon>
        <taxon>Viridiplantae</taxon>
        <taxon>Streptophyta</taxon>
        <taxon>Embryophyta</taxon>
        <taxon>Tracheophyta</taxon>
        <taxon>Spermatophyta</taxon>
        <taxon>Magnoliopsida</taxon>
        <taxon>eudicotyledons</taxon>
        <taxon>Gunneridae</taxon>
        <taxon>Pentapetalae</taxon>
        <taxon>asterids</taxon>
        <taxon>Ericales</taxon>
        <taxon>Theaceae</taxon>
        <taxon>Camellia</taxon>
    </lineage>
</organism>
<reference evidence="1 2" key="1">
    <citation type="journal article" date="2022" name="Plant J.">
        <title>Chromosome-level genome of Camellia lanceoleosa provides a valuable resource for understanding genome evolution and self-incompatibility.</title>
        <authorList>
            <person name="Gong W."/>
            <person name="Xiao S."/>
            <person name="Wang L."/>
            <person name="Liao Z."/>
            <person name="Chang Y."/>
            <person name="Mo W."/>
            <person name="Hu G."/>
            <person name="Li W."/>
            <person name="Zhao G."/>
            <person name="Zhu H."/>
            <person name="Hu X."/>
            <person name="Ji K."/>
            <person name="Xiang X."/>
            <person name="Song Q."/>
            <person name="Yuan D."/>
            <person name="Jin S."/>
            <person name="Zhang L."/>
        </authorList>
    </citation>
    <scope>NUCLEOTIDE SEQUENCE [LARGE SCALE GENOMIC DNA]</scope>
    <source>
        <strain evidence="1">SQ_2022a</strain>
    </source>
</reference>
<evidence type="ECO:0000313" key="2">
    <source>
        <dbReference type="Proteomes" id="UP001060215"/>
    </source>
</evidence>
<accession>A0ACC0GVN5</accession>
<keyword evidence="2" id="KW-1185">Reference proteome</keyword>
<name>A0ACC0GVN5_9ERIC</name>
<evidence type="ECO:0000313" key="1">
    <source>
        <dbReference type="EMBL" id="KAI8004527.1"/>
    </source>
</evidence>